<organism evidence="4">
    <name type="scientific">Enterobius vermicularis</name>
    <name type="common">Human pinworm</name>
    <dbReference type="NCBI Taxonomy" id="51028"/>
    <lineage>
        <taxon>Eukaryota</taxon>
        <taxon>Metazoa</taxon>
        <taxon>Ecdysozoa</taxon>
        <taxon>Nematoda</taxon>
        <taxon>Chromadorea</taxon>
        <taxon>Rhabditida</taxon>
        <taxon>Spirurina</taxon>
        <taxon>Oxyuridomorpha</taxon>
        <taxon>Oxyuroidea</taxon>
        <taxon>Oxyuridae</taxon>
        <taxon>Enterobius</taxon>
    </lineage>
</organism>
<protein>
    <submittedName>
        <fullName evidence="4">ANK_REP_REGION domain-containing protein</fullName>
    </submittedName>
</protein>
<reference evidence="4" key="1">
    <citation type="submission" date="2017-02" db="UniProtKB">
        <authorList>
            <consortium name="WormBaseParasite"/>
        </authorList>
    </citation>
    <scope>IDENTIFICATION</scope>
</reference>
<dbReference type="InterPro" id="IPR036770">
    <property type="entry name" value="Ankyrin_rpt-contain_sf"/>
</dbReference>
<evidence type="ECO:0000313" key="2">
    <source>
        <dbReference type="EMBL" id="VDD85522.1"/>
    </source>
</evidence>
<dbReference type="SUPFAM" id="SSF48403">
    <property type="entry name" value="Ankyrin repeat"/>
    <property type="match status" value="1"/>
</dbReference>
<dbReference type="WBParaSite" id="EVEC_0000094401-mRNA-1">
    <property type="protein sequence ID" value="EVEC_0000094401-mRNA-1"/>
    <property type="gene ID" value="EVEC_0000094401"/>
</dbReference>
<dbReference type="AlphaFoldDB" id="A0A0N4UUA0"/>
<name>A0A0N4UUA0_ENTVE</name>
<sequence>MDFPYIKQLCELSKKGDLESIRRLLDKHRKDFDEGQIKEAMERALFVASEFGHLEIVQFFVNYGVNVTIRDGDGVNN</sequence>
<reference evidence="2 3" key="2">
    <citation type="submission" date="2018-10" db="EMBL/GenBank/DDBJ databases">
        <authorList>
            <consortium name="Pathogen Informatics"/>
        </authorList>
    </citation>
    <scope>NUCLEOTIDE SEQUENCE [LARGE SCALE GENOMIC DNA]</scope>
</reference>
<gene>
    <name evidence="2" type="ORF">EVEC_LOCUS665</name>
</gene>
<proteinExistence type="predicted"/>
<keyword evidence="1" id="KW-0040">ANK repeat</keyword>
<dbReference type="PROSITE" id="PS50088">
    <property type="entry name" value="ANK_REPEAT"/>
    <property type="match status" value="1"/>
</dbReference>
<dbReference type="Pfam" id="PF00023">
    <property type="entry name" value="Ank"/>
    <property type="match status" value="1"/>
</dbReference>
<dbReference type="InterPro" id="IPR002110">
    <property type="entry name" value="Ankyrin_rpt"/>
</dbReference>
<keyword evidence="3" id="KW-1185">Reference proteome</keyword>
<evidence type="ECO:0000256" key="1">
    <source>
        <dbReference type="PROSITE-ProRule" id="PRU00023"/>
    </source>
</evidence>
<dbReference type="EMBL" id="UXUI01002002">
    <property type="protein sequence ID" value="VDD85522.1"/>
    <property type="molecule type" value="Genomic_DNA"/>
</dbReference>
<evidence type="ECO:0000313" key="4">
    <source>
        <dbReference type="WBParaSite" id="EVEC_0000094401-mRNA-1"/>
    </source>
</evidence>
<dbReference type="Gene3D" id="1.25.40.20">
    <property type="entry name" value="Ankyrin repeat-containing domain"/>
    <property type="match status" value="1"/>
</dbReference>
<evidence type="ECO:0000313" key="3">
    <source>
        <dbReference type="Proteomes" id="UP000274131"/>
    </source>
</evidence>
<accession>A0A0N4UUA0</accession>
<feature type="repeat" description="ANK" evidence="1">
    <location>
        <begin position="40"/>
        <end position="72"/>
    </location>
</feature>
<dbReference type="Proteomes" id="UP000274131">
    <property type="component" value="Unassembled WGS sequence"/>
</dbReference>